<proteinExistence type="predicted"/>
<keyword evidence="6" id="KW-1015">Disulfide bond</keyword>
<keyword evidence="3" id="KW-0336">GPI-anchor</keyword>
<comment type="subcellular location">
    <subcellularLocation>
        <location evidence="1">Cell membrane</location>
        <topology evidence="1">Lipid-anchor</topology>
        <topology evidence="1">GPI-anchor</topology>
    </subcellularLocation>
</comment>
<evidence type="ECO:0000313" key="10">
    <source>
        <dbReference type="Ensembl" id="ENSSCAP00000010737.1"/>
    </source>
</evidence>
<dbReference type="FunFam" id="2.10.60.10:FF:000004">
    <property type="entry name" value="Ly6/PLAUR domain-containing protein 6"/>
    <property type="match status" value="1"/>
</dbReference>
<dbReference type="GO" id="GO:0030154">
    <property type="term" value="P:cell differentiation"/>
    <property type="evidence" value="ECO:0007669"/>
    <property type="project" value="UniProtKB-ARBA"/>
</dbReference>
<evidence type="ECO:0000256" key="6">
    <source>
        <dbReference type="ARBA" id="ARBA00023157"/>
    </source>
</evidence>
<evidence type="ECO:0000256" key="3">
    <source>
        <dbReference type="ARBA" id="ARBA00022622"/>
    </source>
</evidence>
<protein>
    <submittedName>
        <fullName evidence="10">LY6/PLAUR domain containing 6</fullName>
    </submittedName>
</protein>
<dbReference type="AlphaFoldDB" id="A0A8C9MZE2"/>
<evidence type="ECO:0000256" key="8">
    <source>
        <dbReference type="ARBA" id="ARBA00023288"/>
    </source>
</evidence>
<keyword evidence="7" id="KW-0325">Glycoprotein</keyword>
<dbReference type="PANTHER" id="PTHR31171">
    <property type="entry name" value="LY6/PLAUR DOMAIN-CONTAINING PROTEIN 6"/>
    <property type="match status" value="1"/>
</dbReference>
<keyword evidence="2" id="KW-1003">Cell membrane</keyword>
<reference evidence="10" key="1">
    <citation type="submission" date="2025-08" db="UniProtKB">
        <authorList>
            <consortium name="Ensembl"/>
        </authorList>
    </citation>
    <scope>IDENTIFICATION</scope>
</reference>
<organism evidence="10 11">
    <name type="scientific">Serinus canaria</name>
    <name type="common">Island canary</name>
    <name type="synonym">Fringilla canaria</name>
    <dbReference type="NCBI Taxonomy" id="9135"/>
    <lineage>
        <taxon>Eukaryota</taxon>
        <taxon>Metazoa</taxon>
        <taxon>Chordata</taxon>
        <taxon>Craniata</taxon>
        <taxon>Vertebrata</taxon>
        <taxon>Euteleostomi</taxon>
        <taxon>Archelosauria</taxon>
        <taxon>Archosauria</taxon>
        <taxon>Dinosauria</taxon>
        <taxon>Saurischia</taxon>
        <taxon>Theropoda</taxon>
        <taxon>Coelurosauria</taxon>
        <taxon>Aves</taxon>
        <taxon>Neognathae</taxon>
        <taxon>Neoaves</taxon>
        <taxon>Telluraves</taxon>
        <taxon>Australaves</taxon>
        <taxon>Passeriformes</taxon>
        <taxon>Passeroidea</taxon>
        <taxon>Fringillidae</taxon>
        <taxon>Carduelinae</taxon>
        <taxon>Serinus</taxon>
    </lineage>
</organism>
<gene>
    <name evidence="10" type="primary">LYPD6</name>
</gene>
<dbReference type="GO" id="GO:0005886">
    <property type="term" value="C:plasma membrane"/>
    <property type="evidence" value="ECO:0007669"/>
    <property type="project" value="UniProtKB-SubCell"/>
</dbReference>
<dbReference type="Proteomes" id="UP000694409">
    <property type="component" value="Unassembled WGS sequence"/>
</dbReference>
<feature type="region of interest" description="Disordered" evidence="9">
    <location>
        <begin position="83"/>
        <end position="108"/>
    </location>
</feature>
<reference evidence="10" key="2">
    <citation type="submission" date="2025-09" db="UniProtKB">
        <authorList>
            <consortium name="Ensembl"/>
        </authorList>
    </citation>
    <scope>IDENTIFICATION</scope>
</reference>
<dbReference type="Pfam" id="PF16975">
    <property type="entry name" value="UPAR_LY6_2"/>
    <property type="match status" value="1"/>
</dbReference>
<feature type="compositionally biased region" description="Basic and acidic residues" evidence="9">
    <location>
        <begin position="1"/>
        <end position="12"/>
    </location>
</feature>
<evidence type="ECO:0000313" key="11">
    <source>
        <dbReference type="Proteomes" id="UP000694409"/>
    </source>
</evidence>
<evidence type="ECO:0000256" key="7">
    <source>
        <dbReference type="ARBA" id="ARBA00023180"/>
    </source>
</evidence>
<evidence type="ECO:0000256" key="2">
    <source>
        <dbReference type="ARBA" id="ARBA00022475"/>
    </source>
</evidence>
<dbReference type="CDD" id="cd23625">
    <property type="entry name" value="TFP_LU_ECD_LYPD6"/>
    <property type="match status" value="1"/>
</dbReference>
<name>A0A8C9MZE2_SERCA</name>
<dbReference type="GeneTree" id="ENSGT00390000000220"/>
<dbReference type="PANTHER" id="PTHR31171:SF0">
    <property type="entry name" value="LY6_PLAUR DOMAIN-CONTAINING PROTEIN 6"/>
    <property type="match status" value="1"/>
</dbReference>
<dbReference type="InterPro" id="IPR039457">
    <property type="entry name" value="LYPD6-like"/>
</dbReference>
<evidence type="ECO:0000256" key="5">
    <source>
        <dbReference type="ARBA" id="ARBA00023136"/>
    </source>
</evidence>
<dbReference type="Ensembl" id="ENSSCAT00000012119.1">
    <property type="protein sequence ID" value="ENSSCAP00000010737.1"/>
    <property type="gene ID" value="ENSSCAG00000008089.1"/>
</dbReference>
<evidence type="ECO:0000256" key="9">
    <source>
        <dbReference type="SAM" id="MobiDB-lite"/>
    </source>
</evidence>
<accession>A0A8C9MZE2</accession>
<evidence type="ECO:0000256" key="1">
    <source>
        <dbReference type="ARBA" id="ARBA00004609"/>
    </source>
</evidence>
<sequence length="257" mass="28656">SRLASRAERALPLHEPAPARRPSPASLPHPWIRHSRLQHPWIRHSRLQHPWIRHSRIRHSRLQHSRIPLSLLQHSRLPHSQLQHSRIPHSRLPGCPGRRGSDGKSLSQRLENPCGKATPYPHGFKCFTCEKASDNYECNRWAPDVYCPRGTRYCFSQHMMRASGESVSVTKRCVALEECLSTGCTYTRHEEYKVCTSCCEGSICNLPLPRNASDAVFATLSPLGAAAPLSLPRLATPAGIGLAVLAQRWLAATATGP</sequence>
<keyword evidence="4" id="KW-0732">Signal</keyword>
<dbReference type="InterPro" id="IPR045860">
    <property type="entry name" value="Snake_toxin-like_sf"/>
</dbReference>
<dbReference type="Gene3D" id="2.10.60.10">
    <property type="entry name" value="CD59"/>
    <property type="match status" value="1"/>
</dbReference>
<dbReference type="GO" id="GO:0030550">
    <property type="term" value="F:acetylcholine receptor inhibitor activity"/>
    <property type="evidence" value="ECO:0007669"/>
    <property type="project" value="TreeGrafter"/>
</dbReference>
<dbReference type="SUPFAM" id="SSF57302">
    <property type="entry name" value="Snake toxin-like"/>
    <property type="match status" value="1"/>
</dbReference>
<keyword evidence="5" id="KW-0472">Membrane</keyword>
<keyword evidence="11" id="KW-1185">Reference proteome</keyword>
<dbReference type="GO" id="GO:0090263">
    <property type="term" value="P:positive regulation of canonical Wnt signaling pathway"/>
    <property type="evidence" value="ECO:0007669"/>
    <property type="project" value="TreeGrafter"/>
</dbReference>
<evidence type="ECO:0000256" key="4">
    <source>
        <dbReference type="ARBA" id="ARBA00022729"/>
    </source>
</evidence>
<feature type="region of interest" description="Disordered" evidence="9">
    <location>
        <begin position="1"/>
        <end position="27"/>
    </location>
</feature>
<dbReference type="GO" id="GO:0098552">
    <property type="term" value="C:side of membrane"/>
    <property type="evidence" value="ECO:0007669"/>
    <property type="project" value="UniProtKB-KW"/>
</dbReference>
<keyword evidence="8" id="KW-0449">Lipoprotein</keyword>